<gene>
    <name evidence="4" type="ORF">QCA50_010846</name>
</gene>
<dbReference type="PANTHER" id="PTHR38846:SF1">
    <property type="entry name" value="C3H1-TYPE DOMAIN-CONTAINING PROTEIN"/>
    <property type="match status" value="1"/>
</dbReference>
<evidence type="ECO:0000256" key="3">
    <source>
        <dbReference type="SAM" id="SignalP"/>
    </source>
</evidence>
<sequence>MVLLIHLSTFYLLLRGTKPLNPILTSCRGFSSKSKGRRKSIERRGPGAKNLTSDVMLPDLRRADAGLGLNKRKEGKKRKKGVNSAIATNKSIKTSSESPGPAVILAAELLHVEAFFAIYPGYYFDPMQPIMLQFETMAREMEFKKKEYREAKDDLREAMVLDFNDTFGEDESDLGAWQRLCIMLEVSPVPNNIRSCHAELRKIHVNIVDLLQAAATGETPEKFSTVEDLRIYTEDTGNIFPLNDPRAGGVLRALLRRLCLSTDTTGYWVPRNSREPLDRFTSRKMLAFRMFKTLNLID</sequence>
<proteinExistence type="predicted"/>
<keyword evidence="5" id="KW-1185">Reference proteome</keyword>
<dbReference type="AlphaFoldDB" id="A0AAW0G6U9"/>
<dbReference type="EMBL" id="JASBNA010000018">
    <property type="protein sequence ID" value="KAK7686034.1"/>
    <property type="molecule type" value="Genomic_DNA"/>
</dbReference>
<feature type="chain" id="PRO_5043463243" evidence="3">
    <location>
        <begin position="20"/>
        <end position="298"/>
    </location>
</feature>
<feature type="region of interest" description="Disordered" evidence="2">
    <location>
        <begin position="30"/>
        <end position="52"/>
    </location>
</feature>
<protein>
    <submittedName>
        <fullName evidence="4">Uncharacterized protein</fullName>
    </submittedName>
</protein>
<accession>A0AAW0G6U9</accession>
<name>A0AAW0G6U9_9APHY</name>
<feature type="signal peptide" evidence="3">
    <location>
        <begin position="1"/>
        <end position="19"/>
    </location>
</feature>
<comment type="caution">
    <text evidence="4">The sequence shown here is derived from an EMBL/GenBank/DDBJ whole genome shotgun (WGS) entry which is preliminary data.</text>
</comment>
<evidence type="ECO:0000256" key="1">
    <source>
        <dbReference type="SAM" id="Coils"/>
    </source>
</evidence>
<organism evidence="4 5">
    <name type="scientific">Cerrena zonata</name>
    <dbReference type="NCBI Taxonomy" id="2478898"/>
    <lineage>
        <taxon>Eukaryota</taxon>
        <taxon>Fungi</taxon>
        <taxon>Dikarya</taxon>
        <taxon>Basidiomycota</taxon>
        <taxon>Agaricomycotina</taxon>
        <taxon>Agaricomycetes</taxon>
        <taxon>Polyporales</taxon>
        <taxon>Cerrenaceae</taxon>
        <taxon>Cerrena</taxon>
    </lineage>
</organism>
<keyword evidence="3" id="KW-0732">Signal</keyword>
<reference evidence="4 5" key="1">
    <citation type="submission" date="2022-09" db="EMBL/GenBank/DDBJ databases">
        <authorList>
            <person name="Palmer J.M."/>
        </authorList>
    </citation>
    <scope>NUCLEOTIDE SEQUENCE [LARGE SCALE GENOMIC DNA]</scope>
    <source>
        <strain evidence="4 5">DSM 7382</strain>
    </source>
</reference>
<keyword evidence="1" id="KW-0175">Coiled coil</keyword>
<feature type="coiled-coil region" evidence="1">
    <location>
        <begin position="134"/>
        <end position="161"/>
    </location>
</feature>
<dbReference type="Proteomes" id="UP001385951">
    <property type="component" value="Unassembled WGS sequence"/>
</dbReference>
<evidence type="ECO:0000313" key="5">
    <source>
        <dbReference type="Proteomes" id="UP001385951"/>
    </source>
</evidence>
<evidence type="ECO:0000313" key="4">
    <source>
        <dbReference type="EMBL" id="KAK7686034.1"/>
    </source>
</evidence>
<dbReference type="PANTHER" id="PTHR38846">
    <property type="entry name" value="C3H1-TYPE DOMAIN-CONTAINING PROTEIN"/>
    <property type="match status" value="1"/>
</dbReference>
<evidence type="ECO:0000256" key="2">
    <source>
        <dbReference type="SAM" id="MobiDB-lite"/>
    </source>
</evidence>